<dbReference type="PANTHER" id="PTHR11814">
    <property type="entry name" value="SULFATE TRANSPORTER"/>
    <property type="match status" value="1"/>
</dbReference>
<keyword evidence="2 5" id="KW-0812">Transmembrane</keyword>
<feature type="transmembrane region" description="Helical" evidence="5">
    <location>
        <begin position="99"/>
        <end position="118"/>
    </location>
</feature>
<keyword evidence="8" id="KW-1185">Reference proteome</keyword>
<keyword evidence="3 5" id="KW-1133">Transmembrane helix</keyword>
<dbReference type="PATRIC" id="fig|477641.3.peg.2863"/>
<evidence type="ECO:0000259" key="6">
    <source>
        <dbReference type="PROSITE" id="PS50801"/>
    </source>
</evidence>
<dbReference type="eggNOG" id="COG0659">
    <property type="taxonomic scope" value="Bacteria"/>
</dbReference>
<dbReference type="InterPro" id="IPR001902">
    <property type="entry name" value="SLC26A/SulP_fam"/>
</dbReference>
<dbReference type="Gene3D" id="3.30.750.24">
    <property type="entry name" value="STAS domain"/>
    <property type="match status" value="1"/>
</dbReference>
<organism evidence="7 8">
    <name type="scientific">Modestobacter italicus (strain DSM 44449 / CECT 9708 / BC 501)</name>
    <dbReference type="NCBI Taxonomy" id="2732864"/>
    <lineage>
        <taxon>Bacteria</taxon>
        <taxon>Bacillati</taxon>
        <taxon>Actinomycetota</taxon>
        <taxon>Actinomycetes</taxon>
        <taxon>Geodermatophilales</taxon>
        <taxon>Geodermatophilaceae</taxon>
        <taxon>Modestobacter</taxon>
    </lineage>
</organism>
<dbReference type="AlphaFoldDB" id="I4EYH4"/>
<dbReference type="InterPro" id="IPR011547">
    <property type="entry name" value="SLC26A/SulP_dom"/>
</dbReference>
<feature type="domain" description="STAS" evidence="6">
    <location>
        <begin position="433"/>
        <end position="552"/>
    </location>
</feature>
<feature type="transmembrane region" description="Helical" evidence="5">
    <location>
        <begin position="322"/>
        <end position="343"/>
    </location>
</feature>
<dbReference type="KEGG" id="mmar:MODMU_3011"/>
<dbReference type="Pfam" id="PF00916">
    <property type="entry name" value="Sulfate_transp"/>
    <property type="match status" value="1"/>
</dbReference>
<evidence type="ECO:0000256" key="5">
    <source>
        <dbReference type="SAM" id="Phobius"/>
    </source>
</evidence>
<dbReference type="InterPro" id="IPR036513">
    <property type="entry name" value="STAS_dom_sf"/>
</dbReference>
<dbReference type="EMBL" id="FO203431">
    <property type="protein sequence ID" value="CCH88437.1"/>
    <property type="molecule type" value="Genomic_DNA"/>
</dbReference>
<feature type="transmembrane region" description="Helical" evidence="5">
    <location>
        <begin position="349"/>
        <end position="367"/>
    </location>
</feature>
<dbReference type="InterPro" id="IPR002645">
    <property type="entry name" value="STAS_dom"/>
</dbReference>
<evidence type="ECO:0000256" key="2">
    <source>
        <dbReference type="ARBA" id="ARBA00022692"/>
    </source>
</evidence>
<feature type="transmembrane region" description="Helical" evidence="5">
    <location>
        <begin position="379"/>
        <end position="410"/>
    </location>
</feature>
<dbReference type="PROSITE" id="PS50801">
    <property type="entry name" value="STAS"/>
    <property type="match status" value="1"/>
</dbReference>
<evidence type="ECO:0000313" key="7">
    <source>
        <dbReference type="EMBL" id="CCH88437.1"/>
    </source>
</evidence>
<proteinExistence type="predicted"/>
<dbReference type="GO" id="GO:0055085">
    <property type="term" value="P:transmembrane transport"/>
    <property type="evidence" value="ECO:0007669"/>
    <property type="project" value="InterPro"/>
</dbReference>
<evidence type="ECO:0000256" key="3">
    <source>
        <dbReference type="ARBA" id="ARBA00022989"/>
    </source>
</evidence>
<dbReference type="Proteomes" id="UP000006461">
    <property type="component" value="Chromosome"/>
</dbReference>
<dbReference type="Pfam" id="PF01740">
    <property type="entry name" value="STAS"/>
    <property type="match status" value="1"/>
</dbReference>
<accession>I4EYH4</accession>
<dbReference type="GO" id="GO:0016020">
    <property type="term" value="C:membrane"/>
    <property type="evidence" value="ECO:0007669"/>
    <property type="project" value="UniProtKB-SubCell"/>
</dbReference>
<dbReference type="SUPFAM" id="SSF52091">
    <property type="entry name" value="SpoIIaa-like"/>
    <property type="match status" value="1"/>
</dbReference>
<sequence length="565" mass="58160">MDDENGEPRTGGSSSRLKSLPGDALAGAVNAVVSVPSGMATAALAGVNPVYGLYATVVSPPVGGLLASSQLMQIATTGASALAAGQAVSGYPAQQRGPALFLLVLIAGLFLVAFGLLRAGTLVRYISYPVMTAFLSGVAAVLVMDQSAQFAGYETGGSTSLGSFVDLLLHVGEFSWRSVVIGGIALALMIGLGRTRLSNISSLVALLVPSVIAYLWQPGDVQIVNDVSEIPSGLPPFALPDLGLLSVDLVVSAFAVAVVIAVQGAGVSQSVPNPDGSRADTSRDMLGQGAGNAAASFFSGMPTGASVSQSALNVQVGARSRLAGVFHGVFMLLVILVAAELVGQVPMPVLAAIMMVAGFSAIRFSAMRSAWSVGGTARWAVVVTFLATLLLSIPAAVATGVVMTLALFIYQAAQTTEVHELTQGDDGEIRVGDAPDTLPAGAVTVLDVYGPLFFAAARTLRERLPDAGSADHSAVVLRIRGNSQIGATFIEEINDYAHELGERGGRLYLCGMTEDLADKLRRADRLALGNEVVLVPGTNVLGSALREAVQDARTWLDGRDTDGRQ</sequence>
<feature type="transmembrane region" description="Helical" evidence="5">
    <location>
        <begin position="125"/>
        <end position="144"/>
    </location>
</feature>
<reference evidence="7 8" key="1">
    <citation type="journal article" date="2012" name="J. Bacteriol.">
        <title>Genome Sequence of Radiation-Resistant Modestobacter marinus Strain BC501, a Representative Actinobacterium That Thrives on Calcareous Stone Surfaces.</title>
        <authorList>
            <person name="Normand P."/>
            <person name="Gury J."/>
            <person name="Pujic P."/>
            <person name="Chouaia B."/>
            <person name="Crotti E."/>
            <person name="Brusetti L."/>
            <person name="Daffonchio D."/>
            <person name="Vacherie B."/>
            <person name="Barbe V."/>
            <person name="Medigue C."/>
            <person name="Calteau A."/>
            <person name="Ghodhbane-Gtari F."/>
            <person name="Essoussi I."/>
            <person name="Nouioui I."/>
            <person name="Abbassi-Ghozzi I."/>
            <person name="Gtari M."/>
        </authorList>
    </citation>
    <scope>NUCLEOTIDE SEQUENCE [LARGE SCALE GENOMIC DNA]</scope>
    <source>
        <strain evidence="8">BC 501</strain>
    </source>
</reference>
<protein>
    <submittedName>
        <fullName evidence="7">Sulphate transporter</fullName>
    </submittedName>
</protein>
<feature type="transmembrane region" description="Helical" evidence="5">
    <location>
        <begin position="174"/>
        <end position="193"/>
    </location>
</feature>
<name>I4EYH4_MODI5</name>
<comment type="subcellular location">
    <subcellularLocation>
        <location evidence="1">Membrane</location>
        <topology evidence="1">Multi-pass membrane protein</topology>
    </subcellularLocation>
</comment>
<dbReference type="STRING" id="477641.MODMU_3011"/>
<dbReference type="OMA" id="RICCRYL"/>
<dbReference type="HOGENOM" id="CLU_003182_13_1_11"/>
<feature type="transmembrane region" description="Helical" evidence="5">
    <location>
        <begin position="237"/>
        <end position="262"/>
    </location>
</feature>
<gene>
    <name evidence="7" type="ordered locus">MODMU_3011</name>
</gene>
<keyword evidence="4 5" id="KW-0472">Membrane</keyword>
<dbReference type="OrthoDB" id="9771198at2"/>
<dbReference type="CDD" id="cd07042">
    <property type="entry name" value="STAS_SulP_like_sulfate_transporter"/>
    <property type="match status" value="1"/>
</dbReference>
<feature type="transmembrane region" description="Helical" evidence="5">
    <location>
        <begin position="200"/>
        <end position="217"/>
    </location>
</feature>
<evidence type="ECO:0000256" key="1">
    <source>
        <dbReference type="ARBA" id="ARBA00004141"/>
    </source>
</evidence>
<evidence type="ECO:0000313" key="8">
    <source>
        <dbReference type="Proteomes" id="UP000006461"/>
    </source>
</evidence>
<evidence type="ECO:0000256" key="4">
    <source>
        <dbReference type="ARBA" id="ARBA00023136"/>
    </source>
</evidence>